<gene>
    <name evidence="8" type="ORF">UFOPK2131_00144</name>
</gene>
<dbReference type="InterPro" id="IPR032816">
    <property type="entry name" value="VTT_dom"/>
</dbReference>
<dbReference type="PANTHER" id="PTHR30353:SF0">
    <property type="entry name" value="TRANSMEMBRANE PROTEIN"/>
    <property type="match status" value="1"/>
</dbReference>
<accession>A0A6J6IWD6</accession>
<feature type="domain" description="VTT" evidence="7">
    <location>
        <begin position="44"/>
        <end position="168"/>
    </location>
</feature>
<name>A0A6J6IWD6_9ZZZZ</name>
<feature type="transmembrane region" description="Helical" evidence="6">
    <location>
        <begin position="7"/>
        <end position="27"/>
    </location>
</feature>
<evidence type="ECO:0000256" key="2">
    <source>
        <dbReference type="ARBA" id="ARBA00022475"/>
    </source>
</evidence>
<sequence>MSFAAELASWYAQFGPVLFVAVVWGLVFAGTGLLVGAFIPFITGDSLIFAAGIVAANTPDVINIWVLAIGIGIFAWLGDQVGYTLGRHYGRPYLDKRQGVVLTKAITNAEKFYLAWGWWAVVVARFVPFARVLVPVIAGIGKMNYYKFFAANLVGAVLWGFGLSMAGYFAASIPLVKNISYFLAVFFIAASLVAGIRAWYKNNKSAKMAPLSTKL</sequence>
<feature type="transmembrane region" description="Helical" evidence="6">
    <location>
        <begin position="33"/>
        <end position="54"/>
    </location>
</feature>
<dbReference type="Pfam" id="PF09335">
    <property type="entry name" value="VTT_dom"/>
    <property type="match status" value="1"/>
</dbReference>
<evidence type="ECO:0000259" key="7">
    <source>
        <dbReference type="Pfam" id="PF09335"/>
    </source>
</evidence>
<proteinExistence type="predicted"/>
<keyword evidence="5 6" id="KW-0472">Membrane</keyword>
<protein>
    <submittedName>
        <fullName evidence="8">Unannotated protein</fullName>
    </submittedName>
</protein>
<feature type="transmembrane region" description="Helical" evidence="6">
    <location>
        <begin position="149"/>
        <end position="173"/>
    </location>
</feature>
<evidence type="ECO:0000313" key="8">
    <source>
        <dbReference type="EMBL" id="CAB4628866.1"/>
    </source>
</evidence>
<evidence type="ECO:0000256" key="6">
    <source>
        <dbReference type="SAM" id="Phobius"/>
    </source>
</evidence>
<feature type="transmembrane region" description="Helical" evidence="6">
    <location>
        <begin position="179"/>
        <end position="200"/>
    </location>
</feature>
<keyword evidence="3 6" id="KW-0812">Transmembrane</keyword>
<keyword evidence="2" id="KW-1003">Cell membrane</keyword>
<evidence type="ECO:0000256" key="1">
    <source>
        <dbReference type="ARBA" id="ARBA00004651"/>
    </source>
</evidence>
<dbReference type="InterPro" id="IPR032818">
    <property type="entry name" value="DedA-like"/>
</dbReference>
<dbReference type="GO" id="GO:0005886">
    <property type="term" value="C:plasma membrane"/>
    <property type="evidence" value="ECO:0007669"/>
    <property type="project" value="UniProtKB-SubCell"/>
</dbReference>
<dbReference type="AlphaFoldDB" id="A0A6J6IWD6"/>
<dbReference type="EMBL" id="CAEZVT010000004">
    <property type="protein sequence ID" value="CAB4628866.1"/>
    <property type="molecule type" value="Genomic_DNA"/>
</dbReference>
<feature type="transmembrane region" description="Helical" evidence="6">
    <location>
        <begin position="116"/>
        <end position="137"/>
    </location>
</feature>
<reference evidence="8" key="1">
    <citation type="submission" date="2020-05" db="EMBL/GenBank/DDBJ databases">
        <authorList>
            <person name="Chiriac C."/>
            <person name="Salcher M."/>
            <person name="Ghai R."/>
            <person name="Kavagutti S V."/>
        </authorList>
    </citation>
    <scope>NUCLEOTIDE SEQUENCE</scope>
</reference>
<keyword evidence="4 6" id="KW-1133">Transmembrane helix</keyword>
<evidence type="ECO:0000256" key="4">
    <source>
        <dbReference type="ARBA" id="ARBA00022989"/>
    </source>
</evidence>
<comment type="subcellular location">
    <subcellularLocation>
        <location evidence="1">Cell membrane</location>
        <topology evidence="1">Multi-pass membrane protein</topology>
    </subcellularLocation>
</comment>
<evidence type="ECO:0000256" key="3">
    <source>
        <dbReference type="ARBA" id="ARBA00022692"/>
    </source>
</evidence>
<organism evidence="8">
    <name type="scientific">freshwater metagenome</name>
    <dbReference type="NCBI Taxonomy" id="449393"/>
    <lineage>
        <taxon>unclassified sequences</taxon>
        <taxon>metagenomes</taxon>
        <taxon>ecological metagenomes</taxon>
    </lineage>
</organism>
<feature type="transmembrane region" description="Helical" evidence="6">
    <location>
        <begin position="61"/>
        <end position="78"/>
    </location>
</feature>
<dbReference type="PANTHER" id="PTHR30353">
    <property type="entry name" value="INNER MEMBRANE PROTEIN DEDA-RELATED"/>
    <property type="match status" value="1"/>
</dbReference>
<evidence type="ECO:0000256" key="5">
    <source>
        <dbReference type="ARBA" id="ARBA00023136"/>
    </source>
</evidence>